<gene>
    <name evidence="1" type="ORF">EHQ62_17055</name>
</gene>
<sequence length="132" mass="15373">MVSPFYGGEDKLINDPIADVAVWPGKSNALFRSDMDSWWLCAPVHPNCSHIYEHYDMEEMPDFDEGISDFRNEMGKEFAKQFGKDFPIARALKKSSIYTSGVWEECECSHHSLAFSDNDNWLHDYLEWKLQK</sequence>
<accession>A0A4Z0ZPN9</accession>
<dbReference type="EMBL" id="RQGH01000035">
    <property type="protein sequence ID" value="TGL58604.1"/>
    <property type="molecule type" value="Genomic_DNA"/>
</dbReference>
<keyword evidence="2" id="KW-1185">Reference proteome</keyword>
<name>A0A4Z0ZPN9_9LEPT</name>
<organism evidence="1 2">
    <name type="scientific">Leptospira jelokensis</name>
    <dbReference type="NCBI Taxonomy" id="2484931"/>
    <lineage>
        <taxon>Bacteria</taxon>
        <taxon>Pseudomonadati</taxon>
        <taxon>Spirochaetota</taxon>
        <taxon>Spirochaetia</taxon>
        <taxon>Leptospirales</taxon>
        <taxon>Leptospiraceae</taxon>
        <taxon>Leptospira</taxon>
    </lineage>
</organism>
<evidence type="ECO:0000313" key="2">
    <source>
        <dbReference type="Proteomes" id="UP000297567"/>
    </source>
</evidence>
<dbReference type="RefSeq" id="WP_135645068.1">
    <property type="nucleotide sequence ID" value="NZ_RQGH01000035.1"/>
</dbReference>
<proteinExistence type="predicted"/>
<dbReference type="AlphaFoldDB" id="A0A4Z0ZPN9"/>
<comment type="caution">
    <text evidence="1">The sequence shown here is derived from an EMBL/GenBank/DDBJ whole genome shotgun (WGS) entry which is preliminary data.</text>
</comment>
<protein>
    <submittedName>
        <fullName evidence="1">Uncharacterized protein</fullName>
    </submittedName>
</protein>
<dbReference type="Proteomes" id="UP000297567">
    <property type="component" value="Unassembled WGS sequence"/>
</dbReference>
<evidence type="ECO:0000313" key="1">
    <source>
        <dbReference type="EMBL" id="TGL58604.1"/>
    </source>
</evidence>
<reference evidence="1" key="1">
    <citation type="journal article" date="2019" name="PLoS Negl. Trop. Dis.">
        <title>Revisiting the worldwide diversity of Leptospira species in the environment.</title>
        <authorList>
            <person name="Vincent A.T."/>
            <person name="Schiettekatte O."/>
            <person name="Bourhy P."/>
            <person name="Veyrier F.J."/>
            <person name="Picardeau M."/>
        </authorList>
    </citation>
    <scope>NUCLEOTIDE SEQUENCE [LARGE SCALE GENOMIC DNA]</scope>
    <source>
        <strain evidence="1">201702451</strain>
    </source>
</reference>